<organism evidence="6 7">
    <name type="scientific">Chaetomium strumarium</name>
    <dbReference type="NCBI Taxonomy" id="1170767"/>
    <lineage>
        <taxon>Eukaryota</taxon>
        <taxon>Fungi</taxon>
        <taxon>Dikarya</taxon>
        <taxon>Ascomycota</taxon>
        <taxon>Pezizomycotina</taxon>
        <taxon>Sordariomycetes</taxon>
        <taxon>Sordariomycetidae</taxon>
        <taxon>Sordariales</taxon>
        <taxon>Chaetomiaceae</taxon>
        <taxon>Chaetomium</taxon>
    </lineage>
</organism>
<evidence type="ECO:0000256" key="3">
    <source>
        <dbReference type="ARBA" id="ARBA00022989"/>
    </source>
</evidence>
<evidence type="ECO:0000256" key="4">
    <source>
        <dbReference type="ARBA" id="ARBA00023136"/>
    </source>
</evidence>
<comment type="subcellular location">
    <subcellularLocation>
        <location evidence="1">Membrane</location>
        <topology evidence="1">Single-pass membrane protein</topology>
    </subcellularLocation>
</comment>
<evidence type="ECO:0000256" key="2">
    <source>
        <dbReference type="ARBA" id="ARBA00022692"/>
    </source>
</evidence>
<gene>
    <name evidence="6" type="ORF">B0T15DRAFT_20072</name>
</gene>
<dbReference type="Proteomes" id="UP001273166">
    <property type="component" value="Unassembled WGS sequence"/>
</dbReference>
<dbReference type="EMBL" id="JAUDZG010000001">
    <property type="protein sequence ID" value="KAK3309980.1"/>
    <property type="molecule type" value="Genomic_DNA"/>
</dbReference>
<keyword evidence="4" id="KW-0472">Membrane</keyword>
<feature type="signal peptide" evidence="5">
    <location>
        <begin position="1"/>
        <end position="18"/>
    </location>
</feature>
<dbReference type="InterPro" id="IPR009644">
    <property type="entry name" value="FKTN/MNN4/W02B3.4-1"/>
</dbReference>
<keyword evidence="7" id="KW-1185">Reference proteome</keyword>
<evidence type="ECO:0000313" key="6">
    <source>
        <dbReference type="EMBL" id="KAK3309980.1"/>
    </source>
</evidence>
<keyword evidence="2" id="KW-0812">Transmembrane</keyword>
<reference evidence="6" key="1">
    <citation type="journal article" date="2023" name="Mol. Phylogenet. Evol.">
        <title>Genome-scale phylogeny and comparative genomics of the fungal order Sordariales.</title>
        <authorList>
            <person name="Hensen N."/>
            <person name="Bonometti L."/>
            <person name="Westerberg I."/>
            <person name="Brannstrom I.O."/>
            <person name="Guillou S."/>
            <person name="Cros-Aarteil S."/>
            <person name="Calhoun S."/>
            <person name="Haridas S."/>
            <person name="Kuo A."/>
            <person name="Mondo S."/>
            <person name="Pangilinan J."/>
            <person name="Riley R."/>
            <person name="LaButti K."/>
            <person name="Andreopoulos B."/>
            <person name="Lipzen A."/>
            <person name="Chen C."/>
            <person name="Yan M."/>
            <person name="Daum C."/>
            <person name="Ng V."/>
            <person name="Clum A."/>
            <person name="Steindorff A."/>
            <person name="Ohm R.A."/>
            <person name="Martin F."/>
            <person name="Silar P."/>
            <person name="Natvig D.O."/>
            <person name="Lalanne C."/>
            <person name="Gautier V."/>
            <person name="Ament-Velasquez S.L."/>
            <person name="Kruys A."/>
            <person name="Hutchinson M.I."/>
            <person name="Powell A.J."/>
            <person name="Barry K."/>
            <person name="Miller A.N."/>
            <person name="Grigoriev I.V."/>
            <person name="Debuchy R."/>
            <person name="Gladieux P."/>
            <person name="Hiltunen Thoren M."/>
            <person name="Johannesson H."/>
        </authorList>
    </citation>
    <scope>NUCLEOTIDE SEQUENCE</scope>
    <source>
        <strain evidence="6">CBS 333.67</strain>
    </source>
</reference>
<dbReference type="PANTHER" id="PTHR15407">
    <property type="entry name" value="FUKUTIN-RELATED"/>
    <property type="match status" value="1"/>
</dbReference>
<comment type="caution">
    <text evidence="6">The sequence shown here is derived from an EMBL/GenBank/DDBJ whole genome shotgun (WGS) entry which is preliminary data.</text>
</comment>
<dbReference type="GO" id="GO:0016020">
    <property type="term" value="C:membrane"/>
    <property type="evidence" value="ECO:0007669"/>
    <property type="project" value="UniProtKB-SubCell"/>
</dbReference>
<protein>
    <submittedName>
        <fullName evidence="6">LicD family-domain-containing protein</fullName>
    </submittedName>
</protein>
<evidence type="ECO:0000256" key="5">
    <source>
        <dbReference type="SAM" id="SignalP"/>
    </source>
</evidence>
<accession>A0AAJ0M5U4</accession>
<dbReference type="GeneID" id="87881397"/>
<reference evidence="6" key="2">
    <citation type="submission" date="2023-06" db="EMBL/GenBank/DDBJ databases">
        <authorList>
            <consortium name="Lawrence Berkeley National Laboratory"/>
            <person name="Mondo S.J."/>
            <person name="Hensen N."/>
            <person name="Bonometti L."/>
            <person name="Westerberg I."/>
            <person name="Brannstrom I.O."/>
            <person name="Guillou S."/>
            <person name="Cros-Aarteil S."/>
            <person name="Calhoun S."/>
            <person name="Haridas S."/>
            <person name="Kuo A."/>
            <person name="Pangilinan J."/>
            <person name="Riley R."/>
            <person name="Labutti K."/>
            <person name="Andreopoulos B."/>
            <person name="Lipzen A."/>
            <person name="Chen C."/>
            <person name="Yanf M."/>
            <person name="Daum C."/>
            <person name="Ng V."/>
            <person name="Clum A."/>
            <person name="Steindorff A."/>
            <person name="Ohm R."/>
            <person name="Martin F."/>
            <person name="Silar P."/>
            <person name="Natvig D."/>
            <person name="Lalanne C."/>
            <person name="Gautier V."/>
            <person name="Ament-Velasquez S.L."/>
            <person name="Kruys A."/>
            <person name="Hutchinson M.I."/>
            <person name="Powell A.J."/>
            <person name="Barry K."/>
            <person name="Miller A.N."/>
            <person name="Grigoriev I.V."/>
            <person name="Debuchy R."/>
            <person name="Gladieux P."/>
            <person name="Thoren M.H."/>
            <person name="Johannesson H."/>
        </authorList>
    </citation>
    <scope>NUCLEOTIDE SEQUENCE</scope>
    <source>
        <strain evidence="6">CBS 333.67</strain>
    </source>
</reference>
<feature type="chain" id="PRO_5042534934" evidence="5">
    <location>
        <begin position="19"/>
        <end position="269"/>
    </location>
</feature>
<name>A0AAJ0M5U4_9PEZI</name>
<keyword evidence="5" id="KW-0732">Signal</keyword>
<dbReference type="RefSeq" id="XP_062725760.1">
    <property type="nucleotide sequence ID" value="XM_062862568.1"/>
</dbReference>
<evidence type="ECO:0000313" key="7">
    <source>
        <dbReference type="Proteomes" id="UP001273166"/>
    </source>
</evidence>
<dbReference type="AlphaFoldDB" id="A0AAJ0M5U4"/>
<evidence type="ECO:0000256" key="1">
    <source>
        <dbReference type="ARBA" id="ARBA00004167"/>
    </source>
</evidence>
<proteinExistence type="predicted"/>
<sequence length="269" mass="30404">MLLGPLLLSLVLLSICEALPLQDAAGEDSSSGRHPAGQLKDTSNSLHPEYAYDLRFYRRQIPHGERTTALKKLVQTYLVTLNDLGIETWLVHDTLLGWWWGKRVLPWALDVSAQVSEPGIFFLAAYYNMSTFHFKGADIPRERRYLLELSPHARDREQSGGSSAADARWIDTSSGLFMNVYAVRYNLAHPGGEGMLSCKDGSEIKDTYLFPLRKTTFGGVPAKIPYRYKELLVAEYGKEALANPEQDGRRVVRDRMHGMQWLLKEDSTL</sequence>
<keyword evidence="3" id="KW-1133">Transmembrane helix</keyword>
<dbReference type="PANTHER" id="PTHR15407:SF32">
    <property type="entry name" value="PROTEIN (MNN4), PUTATIVE (AFU_ORTHOLOGUE AFUA_1G03790)-RELATED"/>
    <property type="match status" value="1"/>
</dbReference>